<evidence type="ECO:0000313" key="5">
    <source>
        <dbReference type="WormBase" id="Bm570"/>
    </source>
</evidence>
<evidence type="ECO:0000313" key="4">
    <source>
        <dbReference type="WBParaSite" id="Bm570.1"/>
    </source>
</evidence>
<dbReference type="EMBL" id="CAAKNF010000193">
    <property type="protein sequence ID" value="VIO93831.1"/>
    <property type="molecule type" value="Genomic_DNA"/>
</dbReference>
<accession>A0A4E9FAE9</accession>
<dbReference type="Proteomes" id="UP000006672">
    <property type="component" value="Unassembled WGS sequence"/>
</dbReference>
<reference evidence="2" key="3">
    <citation type="submission" date="2019-04" db="EMBL/GenBank/DDBJ databases">
        <authorList>
            <person name="Howe K."/>
            <person name="Paulini M."/>
            <person name="Williams G."/>
        </authorList>
    </citation>
    <scope>NUCLEOTIDE SEQUENCE [LARGE SCALE GENOMIC DNA]</scope>
    <source>
        <strain evidence="2">FR3</strain>
    </source>
</reference>
<dbReference type="WBParaSite" id="Bm570.1">
    <property type="protein sequence ID" value="Bm570.1"/>
    <property type="gene ID" value="WBGene00220831"/>
</dbReference>
<dbReference type="AlphaFoldDB" id="A0A0K0JK06"/>
<dbReference type="CTD" id="66059945"/>
<dbReference type="KEGG" id="bmy:BM_BM570"/>
<gene>
    <name evidence="1 4 5" type="ORF">Bm570</name>
    <name evidence="2" type="ORF">BM_BM570</name>
    <name evidence="1" type="ORF">BM_Bm570</name>
</gene>
<reference evidence="1 3" key="1">
    <citation type="journal article" date="2007" name="Science">
        <title>Draft genome of the filarial nematode parasite Brugia malayi.</title>
        <authorList>
            <person name="Ghedin E."/>
            <person name="Wang S."/>
            <person name="Spiro D."/>
            <person name="Caler E."/>
            <person name="Zhao Q."/>
            <person name="Crabtree J."/>
            <person name="Allen J.E."/>
            <person name="Delcher A.L."/>
            <person name="Guiliano D.B."/>
            <person name="Miranda-Saavedra D."/>
            <person name="Angiuoli S.V."/>
            <person name="Creasy T."/>
            <person name="Amedeo P."/>
            <person name="Haas B."/>
            <person name="El-Sayed N.M."/>
            <person name="Wortman J.R."/>
            <person name="Feldblyum T."/>
            <person name="Tallon L."/>
            <person name="Schatz M."/>
            <person name="Shumway M."/>
            <person name="Koo H."/>
            <person name="Salzberg S.L."/>
            <person name="Schobel S."/>
            <person name="Pertea M."/>
            <person name="Pop M."/>
            <person name="White O."/>
            <person name="Barton G.J."/>
            <person name="Carlow C.K."/>
            <person name="Crawford M.J."/>
            <person name="Daub J."/>
            <person name="Dimmic M.W."/>
            <person name="Estes C.F."/>
            <person name="Foster J.M."/>
            <person name="Ganatra M."/>
            <person name="Gregory W.F."/>
            <person name="Johnson N.M."/>
            <person name="Jin J."/>
            <person name="Komuniecki R."/>
            <person name="Korf I."/>
            <person name="Kumar S."/>
            <person name="Laney S."/>
            <person name="Li B.W."/>
            <person name="Li W."/>
            <person name="Lindblom T.H."/>
            <person name="Lustigman S."/>
            <person name="Ma D."/>
            <person name="Maina C.V."/>
            <person name="Martin D.M."/>
            <person name="McCarter J.P."/>
            <person name="McReynolds L."/>
            <person name="Mitreva M."/>
            <person name="Nutman T.B."/>
            <person name="Parkinson J."/>
            <person name="Peregrin-Alvarez J.M."/>
            <person name="Poole C."/>
            <person name="Ren Q."/>
            <person name="Saunders L."/>
            <person name="Sluder A.E."/>
            <person name="Smith K."/>
            <person name="Stanke M."/>
            <person name="Unnasch T.R."/>
            <person name="Ware J."/>
            <person name="Wei A.D."/>
            <person name="Weil G."/>
            <person name="Williams D.J."/>
            <person name="Zhang Y."/>
            <person name="Williams S.A."/>
            <person name="Fraser-Liggett C."/>
            <person name="Slatko B."/>
            <person name="Blaxter M.L."/>
            <person name="Scott A.L."/>
        </authorList>
    </citation>
    <scope>NUCLEOTIDE SEQUENCE</scope>
    <source>
        <strain evidence="1 3">FR3</strain>
    </source>
</reference>
<keyword evidence="3" id="KW-1185">Reference proteome</keyword>
<dbReference type="EMBL" id="LN856992">
    <property type="protein sequence ID" value="CDP98061.1"/>
    <property type="molecule type" value="Genomic_DNA"/>
</dbReference>
<reference evidence="4" key="4">
    <citation type="submission" date="2019-12" db="UniProtKB">
        <authorList>
            <consortium name="WormBaseParasite"/>
        </authorList>
    </citation>
    <scope>IDENTIFICATION</scope>
</reference>
<evidence type="ECO:0000313" key="3">
    <source>
        <dbReference type="Proteomes" id="UP000006672"/>
    </source>
</evidence>
<proteinExistence type="predicted"/>
<reference evidence="1" key="2">
    <citation type="submission" date="2012-12" db="EMBL/GenBank/DDBJ databases">
        <authorList>
            <person name="Gao Y.W."/>
            <person name="Fan S.T."/>
            <person name="Sun H.T."/>
            <person name="Wang Z."/>
            <person name="Gao X.L."/>
            <person name="Li Y.G."/>
            <person name="Wang T.C."/>
            <person name="Zhang K."/>
            <person name="Xu W.W."/>
            <person name="Yu Z.J."/>
            <person name="Xia X.Z."/>
        </authorList>
    </citation>
    <scope>NUCLEOTIDE SEQUENCE</scope>
    <source>
        <strain evidence="1">FR3</strain>
    </source>
</reference>
<evidence type="ECO:0000313" key="2">
    <source>
        <dbReference type="EMBL" id="VIO93831.1"/>
    </source>
</evidence>
<dbReference type="GeneID" id="66059945"/>
<organism evidence="1">
    <name type="scientific">Brugia malayi</name>
    <name type="common">Filarial nematode worm</name>
    <dbReference type="NCBI Taxonomy" id="6279"/>
    <lineage>
        <taxon>Eukaryota</taxon>
        <taxon>Metazoa</taxon>
        <taxon>Ecdysozoa</taxon>
        <taxon>Nematoda</taxon>
        <taxon>Chromadorea</taxon>
        <taxon>Rhabditida</taxon>
        <taxon>Spirurina</taxon>
        <taxon>Spiruromorpha</taxon>
        <taxon>Filarioidea</taxon>
        <taxon>Onchocercidae</taxon>
        <taxon>Brugia</taxon>
    </lineage>
</organism>
<protein>
    <submittedName>
        <fullName evidence="1 4">Bm570</fullName>
    </submittedName>
</protein>
<name>A0A0K0JK06_BRUMA</name>
<evidence type="ECO:0000313" key="1">
    <source>
        <dbReference type="EMBL" id="CDP98061.1"/>
    </source>
</evidence>
<dbReference type="WormBase" id="Bm570">
    <property type="protein sequence ID" value="BM36570"/>
    <property type="gene ID" value="WBGene00220831"/>
</dbReference>
<sequence>MYYFSVARCILFSFCSAVCTLSSLSSRDVVANQ</sequence>
<dbReference type="RefSeq" id="XP_042934557.1">
    <property type="nucleotide sequence ID" value="XM_043078623.1"/>
</dbReference>
<accession>A0A0K0JK06</accession>